<evidence type="ECO:0000256" key="2">
    <source>
        <dbReference type="SAM" id="Phobius"/>
    </source>
</evidence>
<evidence type="ECO:0000313" key="4">
    <source>
        <dbReference type="Proteomes" id="UP000315724"/>
    </source>
</evidence>
<sequence>MSSDNPFEVSGDSYGDRSGGDYDSSGVEVSGLSIQLLAETRPWVSLIGVLMWVGTVLMVLGSLFVIAAALFTGETGMILMGFLYVLIAVVYGIMAKSLTGYASKINSLIATERLVDLEEALRSQKTFWKTVGIITVIYLVCLILMIIGMMLFGAMLGNM</sequence>
<feature type="region of interest" description="Disordered" evidence="1">
    <location>
        <begin position="1"/>
        <end position="20"/>
    </location>
</feature>
<evidence type="ECO:0000256" key="1">
    <source>
        <dbReference type="SAM" id="MobiDB-lite"/>
    </source>
</evidence>
<dbReference type="Proteomes" id="UP000315724">
    <property type="component" value="Chromosome"/>
</dbReference>
<organism evidence="3 4">
    <name type="scientific">Thalassoglobus polymorphus</name>
    <dbReference type="NCBI Taxonomy" id="2527994"/>
    <lineage>
        <taxon>Bacteria</taxon>
        <taxon>Pseudomonadati</taxon>
        <taxon>Planctomycetota</taxon>
        <taxon>Planctomycetia</taxon>
        <taxon>Planctomycetales</taxon>
        <taxon>Planctomycetaceae</taxon>
        <taxon>Thalassoglobus</taxon>
    </lineage>
</organism>
<keyword evidence="2" id="KW-0812">Transmembrane</keyword>
<reference evidence="3 4" key="1">
    <citation type="submission" date="2019-02" db="EMBL/GenBank/DDBJ databases">
        <title>Deep-cultivation of Planctomycetes and their phenomic and genomic characterization uncovers novel biology.</title>
        <authorList>
            <person name="Wiegand S."/>
            <person name="Jogler M."/>
            <person name="Boedeker C."/>
            <person name="Pinto D."/>
            <person name="Vollmers J."/>
            <person name="Rivas-Marin E."/>
            <person name="Kohn T."/>
            <person name="Peeters S.H."/>
            <person name="Heuer A."/>
            <person name="Rast P."/>
            <person name="Oberbeckmann S."/>
            <person name="Bunk B."/>
            <person name="Jeske O."/>
            <person name="Meyerdierks A."/>
            <person name="Storesund J.E."/>
            <person name="Kallscheuer N."/>
            <person name="Luecker S."/>
            <person name="Lage O.M."/>
            <person name="Pohl T."/>
            <person name="Merkel B.J."/>
            <person name="Hornburger P."/>
            <person name="Mueller R.-W."/>
            <person name="Bruemmer F."/>
            <person name="Labrenz M."/>
            <person name="Spormann A.M."/>
            <person name="Op den Camp H."/>
            <person name="Overmann J."/>
            <person name="Amann R."/>
            <person name="Jetten M.S.M."/>
            <person name="Mascher T."/>
            <person name="Medema M.H."/>
            <person name="Devos D.P."/>
            <person name="Kaster A.-K."/>
            <person name="Ovreas L."/>
            <person name="Rohde M."/>
            <person name="Galperin M.Y."/>
            <person name="Jogler C."/>
        </authorList>
    </citation>
    <scope>NUCLEOTIDE SEQUENCE [LARGE SCALE GENOMIC DNA]</scope>
    <source>
        <strain evidence="3 4">Mal48</strain>
    </source>
</reference>
<dbReference type="AlphaFoldDB" id="A0A517QRE4"/>
<dbReference type="RefSeq" id="WP_145201762.1">
    <property type="nucleotide sequence ID" value="NZ_CP036267.1"/>
</dbReference>
<name>A0A517QRE4_9PLAN</name>
<feature type="transmembrane region" description="Helical" evidence="2">
    <location>
        <begin position="77"/>
        <end position="94"/>
    </location>
</feature>
<protein>
    <recommendedName>
        <fullName evidence="5">DUF5362 domain-containing protein</fullName>
    </recommendedName>
</protein>
<dbReference type="EMBL" id="CP036267">
    <property type="protein sequence ID" value="QDT34197.1"/>
    <property type="molecule type" value="Genomic_DNA"/>
</dbReference>
<dbReference type="KEGG" id="tpol:Mal48_34570"/>
<keyword evidence="2" id="KW-0472">Membrane</keyword>
<proteinExistence type="predicted"/>
<accession>A0A517QRE4</accession>
<gene>
    <name evidence="3" type="ORF">Mal48_34570</name>
</gene>
<evidence type="ECO:0008006" key="5">
    <source>
        <dbReference type="Google" id="ProtNLM"/>
    </source>
</evidence>
<dbReference type="OrthoDB" id="199350at2"/>
<evidence type="ECO:0000313" key="3">
    <source>
        <dbReference type="EMBL" id="QDT34197.1"/>
    </source>
</evidence>
<feature type="transmembrane region" description="Helical" evidence="2">
    <location>
        <begin position="43"/>
        <end position="71"/>
    </location>
</feature>
<feature type="transmembrane region" description="Helical" evidence="2">
    <location>
        <begin position="131"/>
        <end position="156"/>
    </location>
</feature>
<keyword evidence="2" id="KW-1133">Transmembrane helix</keyword>
<keyword evidence="4" id="KW-1185">Reference proteome</keyword>